<dbReference type="EMBL" id="CAXDID020000008">
    <property type="protein sequence ID" value="CAL5977566.1"/>
    <property type="molecule type" value="Genomic_DNA"/>
</dbReference>
<proteinExistence type="predicted"/>
<comment type="caution">
    <text evidence="4">The sequence shown here is derived from an EMBL/GenBank/DDBJ whole genome shotgun (WGS) entry which is preliminary data.</text>
</comment>
<evidence type="ECO:0000313" key="5">
    <source>
        <dbReference type="EMBL" id="CAL5977556.1"/>
    </source>
</evidence>
<dbReference type="EMBL" id="CATOUU010000171">
    <property type="protein sequence ID" value="CAI9919154.1"/>
    <property type="molecule type" value="Genomic_DNA"/>
</dbReference>
<keyword evidence="1" id="KW-0472">Membrane</keyword>
<evidence type="ECO:0000313" key="8">
    <source>
        <dbReference type="Proteomes" id="UP001642409"/>
    </source>
</evidence>
<organism evidence="4">
    <name type="scientific">Hexamita inflata</name>
    <dbReference type="NCBI Taxonomy" id="28002"/>
    <lineage>
        <taxon>Eukaryota</taxon>
        <taxon>Metamonada</taxon>
        <taxon>Diplomonadida</taxon>
        <taxon>Hexamitidae</taxon>
        <taxon>Hexamitinae</taxon>
        <taxon>Hexamita</taxon>
    </lineage>
</organism>
<feature type="transmembrane region" description="Helical" evidence="1">
    <location>
        <begin position="78"/>
        <end position="99"/>
    </location>
</feature>
<evidence type="ECO:0000313" key="2">
    <source>
        <dbReference type="EMBL" id="CAI9919149.1"/>
    </source>
</evidence>
<feature type="transmembrane region" description="Helical" evidence="1">
    <location>
        <begin position="46"/>
        <end position="66"/>
    </location>
</feature>
<dbReference type="AlphaFoldDB" id="A0AA86UZX1"/>
<keyword evidence="8" id="KW-1185">Reference proteome</keyword>
<name>A0AA86UZX1_9EUKA</name>
<accession>A0AA86UZX1</accession>
<keyword evidence="1" id="KW-1133">Transmembrane helix</keyword>
<dbReference type="Proteomes" id="UP001642409">
    <property type="component" value="Unassembled WGS sequence"/>
</dbReference>
<reference evidence="5 8" key="2">
    <citation type="submission" date="2024-07" db="EMBL/GenBank/DDBJ databases">
        <authorList>
            <person name="Akdeniz Z."/>
        </authorList>
    </citation>
    <scope>NUCLEOTIDE SEQUENCE [LARGE SCALE GENOMIC DNA]</scope>
</reference>
<keyword evidence="1" id="KW-0812">Transmembrane</keyword>
<dbReference type="EMBL" id="CAXDID020000008">
    <property type="protein sequence ID" value="CAL5977556.1"/>
    <property type="molecule type" value="Genomic_DNA"/>
</dbReference>
<reference evidence="4" key="1">
    <citation type="submission" date="2023-06" db="EMBL/GenBank/DDBJ databases">
        <authorList>
            <person name="Kurt Z."/>
        </authorList>
    </citation>
    <scope>NUCLEOTIDE SEQUENCE</scope>
</reference>
<evidence type="ECO:0000313" key="6">
    <source>
        <dbReference type="EMBL" id="CAL5977566.1"/>
    </source>
</evidence>
<dbReference type="EMBL" id="CAXDID020001159">
    <property type="protein sequence ID" value="CAL6117046.1"/>
    <property type="molecule type" value="Genomic_DNA"/>
</dbReference>
<evidence type="ECO:0000256" key="1">
    <source>
        <dbReference type="SAM" id="Phobius"/>
    </source>
</evidence>
<protein>
    <submittedName>
        <fullName evidence="5">Hypothetical_protein</fullName>
    </submittedName>
</protein>
<evidence type="ECO:0000313" key="4">
    <source>
        <dbReference type="EMBL" id="CAI9975069.1"/>
    </source>
</evidence>
<evidence type="ECO:0000313" key="3">
    <source>
        <dbReference type="EMBL" id="CAI9919154.1"/>
    </source>
</evidence>
<evidence type="ECO:0000313" key="7">
    <source>
        <dbReference type="EMBL" id="CAL6117046.1"/>
    </source>
</evidence>
<dbReference type="EMBL" id="CATOUU010001160">
    <property type="protein sequence ID" value="CAI9975069.1"/>
    <property type="molecule type" value="Genomic_DNA"/>
</dbReference>
<gene>
    <name evidence="5" type="ORF">HINF_LOCUS4358</name>
    <name evidence="6" type="ORF">HINF_LOCUS4363</name>
    <name evidence="4" type="ORF">HINF_LOCUS62714</name>
    <name evidence="2" type="ORF">HINF_LOCUS6794</name>
    <name evidence="3" type="ORF">HINF_LOCUS6799</name>
    <name evidence="7" type="ORF">HINF_LOCUS79293</name>
</gene>
<dbReference type="EMBL" id="CATOUU010000171">
    <property type="protein sequence ID" value="CAI9919149.1"/>
    <property type="molecule type" value="Genomic_DNA"/>
</dbReference>
<sequence length="122" mass="13609">MENISQLVLEPACPKTECTLEYPENVTGIRQKECLDVKPNTTVKRVALLLSSVFGVLSGCGMYFLIQNNDLQYNIVQQLGLSLLIFMFLLSLAGIIYSIRSYCKVKSARYRGSTCCSQDNIA</sequence>